<proteinExistence type="inferred from homology"/>
<dbReference type="Pfam" id="PF21032">
    <property type="entry name" value="PROPPIN"/>
    <property type="match status" value="1"/>
</dbReference>
<evidence type="ECO:0000256" key="1">
    <source>
        <dbReference type="ARBA" id="ARBA00022574"/>
    </source>
</evidence>
<name>A0A9W8B6C6_9FUNG</name>
<dbReference type="SMART" id="SM00320">
    <property type="entry name" value="WD40"/>
    <property type="match status" value="2"/>
</dbReference>
<evidence type="ECO:0000256" key="4">
    <source>
        <dbReference type="SAM" id="MobiDB-lite"/>
    </source>
</evidence>
<dbReference type="AlphaFoldDB" id="A0A9W8B6C6"/>
<dbReference type="InterPro" id="IPR015943">
    <property type="entry name" value="WD40/YVTN_repeat-like_dom_sf"/>
</dbReference>
<comment type="similarity">
    <text evidence="3">Belongs to the WD repeat PROPPIN family.</text>
</comment>
<dbReference type="Gene3D" id="2.130.10.10">
    <property type="entry name" value="YVTN repeat-like/Quinoprotein amine dehydrogenase"/>
    <property type="match status" value="1"/>
</dbReference>
<evidence type="ECO:0000256" key="2">
    <source>
        <dbReference type="ARBA" id="ARBA00022737"/>
    </source>
</evidence>
<dbReference type="EMBL" id="JANBQB010000179">
    <property type="protein sequence ID" value="KAJ1980209.1"/>
    <property type="molecule type" value="Genomic_DNA"/>
</dbReference>
<dbReference type="InterPro" id="IPR048720">
    <property type="entry name" value="PROPPIN"/>
</dbReference>
<dbReference type="SUPFAM" id="SSF50978">
    <property type="entry name" value="WD40 repeat-like"/>
    <property type="match status" value="2"/>
</dbReference>
<feature type="region of interest" description="Disordered" evidence="4">
    <location>
        <begin position="324"/>
        <end position="350"/>
    </location>
</feature>
<keyword evidence="6" id="KW-1185">Reference proteome</keyword>
<gene>
    <name evidence="5" type="primary">HSV2</name>
    <name evidence="5" type="ORF">H4R34_002542</name>
</gene>
<dbReference type="InterPro" id="IPR001680">
    <property type="entry name" value="WD40_rpt"/>
</dbReference>
<dbReference type="InterPro" id="IPR036322">
    <property type="entry name" value="WD40_repeat_dom_sf"/>
</dbReference>
<evidence type="ECO:0000313" key="5">
    <source>
        <dbReference type="EMBL" id="KAJ1980209.1"/>
    </source>
</evidence>
<keyword evidence="2" id="KW-0677">Repeat</keyword>
<protein>
    <submittedName>
        <fullName evidence="5">Phosphatidylinositol 3,5-bisphosphate-binding protein</fullName>
    </submittedName>
</protein>
<comment type="caution">
    <text evidence="5">The sequence shown here is derived from an EMBL/GenBank/DDBJ whole genome shotgun (WGS) entry which is preliminary data.</text>
</comment>
<accession>A0A9W8B6C6</accession>
<keyword evidence="1" id="KW-0853">WD repeat</keyword>
<evidence type="ECO:0000313" key="6">
    <source>
        <dbReference type="Proteomes" id="UP001151582"/>
    </source>
</evidence>
<evidence type="ECO:0000256" key="3">
    <source>
        <dbReference type="ARBA" id="ARBA00025740"/>
    </source>
</evidence>
<feature type="compositionally biased region" description="Low complexity" evidence="4">
    <location>
        <begin position="328"/>
        <end position="350"/>
    </location>
</feature>
<dbReference type="OrthoDB" id="1667587at2759"/>
<organism evidence="5 6">
    <name type="scientific">Dimargaris verticillata</name>
    <dbReference type="NCBI Taxonomy" id="2761393"/>
    <lineage>
        <taxon>Eukaryota</taxon>
        <taxon>Fungi</taxon>
        <taxon>Fungi incertae sedis</taxon>
        <taxon>Zoopagomycota</taxon>
        <taxon>Kickxellomycotina</taxon>
        <taxon>Dimargaritomycetes</taxon>
        <taxon>Dimargaritales</taxon>
        <taxon>Dimargaritaceae</taxon>
        <taxon>Dimargaris</taxon>
    </lineage>
</organism>
<sequence length="426" mass="46091">MNLSRATKAGYASGTSQRLYVGNGGSASGSTTGSKHFGPTTALPGFLFANFNQDYGCFAVGLDSGFRIFNTDPLKEKMRRDFSEGGIGQVEMLFRSNYLALVGGGKTPQFPPNKVILWDDSKHEVKARLEFKSEVRNVKMRRDRIVVALINKASVYSLSVVPQLLHSFETADNELGVMALSSDNTNSILAIPGRQPGHVQIVDLNAYFAPPPRPDGGNALGAPAPMSTNVSIVTAHASRLSCLAINAEGTKLATASEKGTLVRIFHVASGRLLNELRRGVDRAEIYSIAFSHDSTRLCVASDKGTVHIFNLEIGASDLHANGPQYGQVSSTSPSSVSSSSAPSGGVRAVSGNRQSSLSFMRDLLPRYFSSEWSFAQFRVSGDVRCICAFGNERNSVIVLCSDGSCYKYIFDPLKGNCVREWYRKFI</sequence>
<reference evidence="5" key="1">
    <citation type="submission" date="2022-07" db="EMBL/GenBank/DDBJ databases">
        <title>Phylogenomic reconstructions and comparative analyses of Kickxellomycotina fungi.</title>
        <authorList>
            <person name="Reynolds N.K."/>
            <person name="Stajich J.E."/>
            <person name="Barry K."/>
            <person name="Grigoriev I.V."/>
            <person name="Crous P."/>
            <person name="Smith M.E."/>
        </authorList>
    </citation>
    <scope>NUCLEOTIDE SEQUENCE</scope>
    <source>
        <strain evidence="5">RSA 567</strain>
    </source>
</reference>
<dbReference type="PANTHER" id="PTHR11227">
    <property type="entry name" value="WD-REPEAT PROTEIN INTERACTING WITH PHOSPHOINOSIDES WIPI -RELATED"/>
    <property type="match status" value="1"/>
</dbReference>
<dbReference type="GO" id="GO:0005737">
    <property type="term" value="C:cytoplasm"/>
    <property type="evidence" value="ECO:0007669"/>
    <property type="project" value="UniProtKB-ARBA"/>
</dbReference>
<dbReference type="Proteomes" id="UP001151582">
    <property type="component" value="Unassembled WGS sequence"/>
</dbReference>